<reference evidence="3" key="1">
    <citation type="submission" date="2018-04" db="EMBL/GenBank/DDBJ databases">
        <title>WGS assembly of Panicum hallii.</title>
        <authorList>
            <person name="Lovell J."/>
            <person name="Jenkins J."/>
            <person name="Lowry D."/>
            <person name="Mamidi S."/>
            <person name="Sreedasyam A."/>
            <person name="Weng X."/>
            <person name="Barry K."/>
            <person name="Bonette J."/>
            <person name="Campitelli B."/>
            <person name="Daum C."/>
            <person name="Gordon S."/>
            <person name="Gould B."/>
            <person name="Lipzen A."/>
            <person name="Macqueen A."/>
            <person name="Palacio-Mejia J."/>
            <person name="Plott C."/>
            <person name="Shakirov E."/>
            <person name="Shu S."/>
            <person name="Yoshinaga Y."/>
            <person name="Zane M."/>
            <person name="Rokhsar D."/>
            <person name="Grimwood J."/>
            <person name="Schmutz J."/>
            <person name="Juenger T."/>
        </authorList>
    </citation>
    <scope>NUCLEOTIDE SEQUENCE [LARGE SCALE GENOMIC DNA]</scope>
    <source>
        <strain evidence="3">FIL2</strain>
    </source>
</reference>
<evidence type="ECO:0000259" key="2">
    <source>
        <dbReference type="Pfam" id="PF12697"/>
    </source>
</evidence>
<feature type="domain" description="AB hydrolase-1" evidence="2">
    <location>
        <begin position="17"/>
        <end position="256"/>
    </location>
</feature>
<dbReference type="AlphaFoldDB" id="A0A2S3H934"/>
<dbReference type="Pfam" id="PF12697">
    <property type="entry name" value="Abhydrolase_6"/>
    <property type="match status" value="1"/>
</dbReference>
<proteinExistence type="inferred from homology"/>
<dbReference type="Gramene" id="PAN17805">
    <property type="protein sequence ID" value="PAN17805"/>
    <property type="gene ID" value="PAHAL_3G155900"/>
</dbReference>
<comment type="similarity">
    <text evidence="1">Belongs to the AB hydrolase superfamily.</text>
</comment>
<dbReference type="SUPFAM" id="SSF53474">
    <property type="entry name" value="alpha/beta-Hydrolases"/>
    <property type="match status" value="1"/>
</dbReference>
<dbReference type="Gene3D" id="3.40.50.1820">
    <property type="entry name" value="alpha/beta hydrolase"/>
    <property type="match status" value="1"/>
</dbReference>
<organism evidence="3">
    <name type="scientific">Panicum hallii</name>
    <dbReference type="NCBI Taxonomy" id="206008"/>
    <lineage>
        <taxon>Eukaryota</taxon>
        <taxon>Viridiplantae</taxon>
        <taxon>Streptophyta</taxon>
        <taxon>Embryophyta</taxon>
        <taxon>Tracheophyta</taxon>
        <taxon>Spermatophyta</taxon>
        <taxon>Magnoliopsida</taxon>
        <taxon>Liliopsida</taxon>
        <taxon>Poales</taxon>
        <taxon>Poaceae</taxon>
        <taxon>PACMAD clade</taxon>
        <taxon>Panicoideae</taxon>
        <taxon>Panicodae</taxon>
        <taxon>Paniceae</taxon>
        <taxon>Panicinae</taxon>
        <taxon>Panicum</taxon>
        <taxon>Panicum sect. Panicum</taxon>
    </lineage>
</organism>
<dbReference type="EMBL" id="CM008048">
    <property type="protein sequence ID" value="PAN17805.1"/>
    <property type="molecule type" value="Genomic_DNA"/>
</dbReference>
<evidence type="ECO:0000256" key="1">
    <source>
        <dbReference type="ARBA" id="ARBA00008645"/>
    </source>
</evidence>
<dbReference type="InterPro" id="IPR029058">
    <property type="entry name" value="AB_hydrolase_fold"/>
</dbReference>
<dbReference type="InterPro" id="IPR000073">
    <property type="entry name" value="AB_hydrolase_1"/>
</dbReference>
<gene>
    <name evidence="3" type="ORF">PAHAL_3G155900</name>
</gene>
<evidence type="ECO:0000313" key="3">
    <source>
        <dbReference type="EMBL" id="PAN17805.1"/>
    </source>
</evidence>
<dbReference type="PANTHER" id="PTHR43039">
    <property type="entry name" value="ESTERASE-RELATED"/>
    <property type="match status" value="1"/>
</dbReference>
<dbReference type="Proteomes" id="UP000243499">
    <property type="component" value="Chromosome 3"/>
</dbReference>
<protein>
    <recommendedName>
        <fullName evidence="2">AB hydrolase-1 domain-containing protein</fullName>
    </recommendedName>
</protein>
<name>A0A2S3H934_9POAL</name>
<accession>A0A2S3H934</accession>
<sequence length="295" mass="31059">MRWYANVREVGGGDATVVLAHGYGSNQALWDKLVPALSRRNRVILFDWGFTGGGAEHQEEAEEGRYTFGKFADDLIALLDDKGVRGAVLVGHSMSAMAACIASVRRPDLVTHLVLLCASPRYINSPEEGYVGGFERAGIDGMLDAMSSDFGAWVKGFVPNAVGDPASIPPVEASFLAMHPGVALEVARMIFLGDQRGVLGAVTTPCTIVQVAGDFAAPPSVAEYMKRRMTAAAADVVVIDSVGHFPQLVAPQQLLDVLESVLRRRVGGGGEGEHGAAGETVAEVPEADGGIDIMA</sequence>